<feature type="transmembrane region" description="Helical" evidence="7">
    <location>
        <begin position="12"/>
        <end position="30"/>
    </location>
</feature>
<dbReference type="InterPro" id="IPR050925">
    <property type="entry name" value="Rhomboid_protease_S54"/>
</dbReference>
<feature type="transmembrane region" description="Helical" evidence="7">
    <location>
        <begin position="100"/>
        <end position="119"/>
    </location>
</feature>
<evidence type="ECO:0000259" key="8">
    <source>
        <dbReference type="Pfam" id="PF01694"/>
    </source>
</evidence>
<comment type="subcellular location">
    <subcellularLocation>
        <location evidence="1">Membrane</location>
        <topology evidence="1">Multi-pass membrane protein</topology>
    </subcellularLocation>
</comment>
<gene>
    <name evidence="9" type="ORF">GCM10011365_13580</name>
</gene>
<feature type="transmembrane region" description="Helical" evidence="7">
    <location>
        <begin position="74"/>
        <end position="91"/>
    </location>
</feature>
<evidence type="ECO:0000256" key="4">
    <source>
        <dbReference type="ARBA" id="ARBA00022801"/>
    </source>
</evidence>
<evidence type="ECO:0000256" key="5">
    <source>
        <dbReference type="ARBA" id="ARBA00022989"/>
    </source>
</evidence>
<keyword evidence="5 7" id="KW-1133">Transmembrane helix</keyword>
<dbReference type="InterPro" id="IPR035952">
    <property type="entry name" value="Rhomboid-like_sf"/>
</dbReference>
<dbReference type="GO" id="GO:0004252">
    <property type="term" value="F:serine-type endopeptidase activity"/>
    <property type="evidence" value="ECO:0007669"/>
    <property type="project" value="InterPro"/>
</dbReference>
<organism evidence="9 10">
    <name type="scientific">Marinicella pacifica</name>
    <dbReference type="NCBI Taxonomy" id="1171543"/>
    <lineage>
        <taxon>Bacteria</taxon>
        <taxon>Pseudomonadati</taxon>
        <taxon>Pseudomonadota</taxon>
        <taxon>Gammaproteobacteria</taxon>
        <taxon>Lysobacterales</taxon>
        <taxon>Marinicellaceae</taxon>
        <taxon>Marinicella</taxon>
    </lineage>
</organism>
<protein>
    <recommendedName>
        <fullName evidence="8">Peptidase S54 rhomboid domain-containing protein</fullName>
    </recommendedName>
</protein>
<keyword evidence="10" id="KW-1185">Reference proteome</keyword>
<dbReference type="AlphaFoldDB" id="A0A917FPW0"/>
<dbReference type="GO" id="GO:0016020">
    <property type="term" value="C:membrane"/>
    <property type="evidence" value="ECO:0007669"/>
    <property type="project" value="UniProtKB-SubCell"/>
</dbReference>
<evidence type="ECO:0000256" key="6">
    <source>
        <dbReference type="ARBA" id="ARBA00023136"/>
    </source>
</evidence>
<keyword evidence="3 7" id="KW-0812">Transmembrane</keyword>
<feature type="transmembrane region" description="Helical" evidence="7">
    <location>
        <begin position="190"/>
        <end position="209"/>
    </location>
</feature>
<keyword evidence="4" id="KW-0378">Hydrolase</keyword>
<evidence type="ECO:0000256" key="2">
    <source>
        <dbReference type="ARBA" id="ARBA00009045"/>
    </source>
</evidence>
<dbReference type="PANTHER" id="PTHR43731:SF14">
    <property type="entry name" value="PRESENILIN-ASSOCIATED RHOMBOID-LIKE PROTEIN, MITOCHONDRIAL"/>
    <property type="match status" value="1"/>
</dbReference>
<dbReference type="Proteomes" id="UP000605253">
    <property type="component" value="Unassembled WGS sequence"/>
</dbReference>
<evidence type="ECO:0000256" key="1">
    <source>
        <dbReference type="ARBA" id="ARBA00004141"/>
    </source>
</evidence>
<sequence>MINFSSLKPCYAPYSAALISILLLVFLVLMEATDLKQNLIDFYAIHTNEFWSRIDQHPLELLRLFTAIFLHGNWLHWLTNVSAFVLLAFAIERVIGAQKFLLIFFTAGIAGNLSAALVMQNQDHILLGASGAVSGLIGLWLVLFPDKKINFVIPIGLYLEKTSMPLWVIIFFWLCFQLVLHFQPDIHYNIAWMSHLSGFTAGFLLAWFVK</sequence>
<dbReference type="RefSeq" id="WP_188364945.1">
    <property type="nucleotide sequence ID" value="NZ_BAABJF010000015.1"/>
</dbReference>
<reference evidence="9" key="2">
    <citation type="submission" date="2020-09" db="EMBL/GenBank/DDBJ databases">
        <authorList>
            <person name="Sun Q."/>
            <person name="Zhou Y."/>
        </authorList>
    </citation>
    <scope>NUCLEOTIDE SEQUENCE</scope>
    <source>
        <strain evidence="9">CGMCC 1.12181</strain>
    </source>
</reference>
<feature type="transmembrane region" description="Helical" evidence="7">
    <location>
        <begin position="125"/>
        <end position="144"/>
    </location>
</feature>
<comment type="caution">
    <text evidence="9">The sequence shown here is derived from an EMBL/GenBank/DDBJ whole genome shotgun (WGS) entry which is preliminary data.</text>
</comment>
<keyword evidence="6 7" id="KW-0472">Membrane</keyword>
<evidence type="ECO:0000256" key="7">
    <source>
        <dbReference type="SAM" id="Phobius"/>
    </source>
</evidence>
<dbReference type="EMBL" id="BMEO01000004">
    <property type="protein sequence ID" value="GGF93586.1"/>
    <property type="molecule type" value="Genomic_DNA"/>
</dbReference>
<evidence type="ECO:0000256" key="3">
    <source>
        <dbReference type="ARBA" id="ARBA00022692"/>
    </source>
</evidence>
<dbReference type="Pfam" id="PF01694">
    <property type="entry name" value="Rhomboid"/>
    <property type="match status" value="1"/>
</dbReference>
<evidence type="ECO:0000313" key="9">
    <source>
        <dbReference type="EMBL" id="GGF93586.1"/>
    </source>
</evidence>
<dbReference type="SUPFAM" id="SSF144091">
    <property type="entry name" value="Rhomboid-like"/>
    <property type="match status" value="1"/>
</dbReference>
<dbReference type="InterPro" id="IPR022764">
    <property type="entry name" value="Peptidase_S54_rhomboid_dom"/>
</dbReference>
<proteinExistence type="inferred from homology"/>
<comment type="similarity">
    <text evidence="2">Belongs to the peptidase S54 family.</text>
</comment>
<accession>A0A917FPW0</accession>
<evidence type="ECO:0000313" key="10">
    <source>
        <dbReference type="Proteomes" id="UP000605253"/>
    </source>
</evidence>
<name>A0A917FPW0_9GAMM</name>
<dbReference type="PANTHER" id="PTHR43731">
    <property type="entry name" value="RHOMBOID PROTEASE"/>
    <property type="match status" value="1"/>
</dbReference>
<feature type="domain" description="Peptidase S54 rhomboid" evidence="8">
    <location>
        <begin position="60"/>
        <end position="209"/>
    </location>
</feature>
<reference evidence="9" key="1">
    <citation type="journal article" date="2014" name="Int. J. Syst. Evol. Microbiol.">
        <title>Complete genome sequence of Corynebacterium casei LMG S-19264T (=DSM 44701T), isolated from a smear-ripened cheese.</title>
        <authorList>
            <consortium name="US DOE Joint Genome Institute (JGI-PGF)"/>
            <person name="Walter F."/>
            <person name="Albersmeier A."/>
            <person name="Kalinowski J."/>
            <person name="Ruckert C."/>
        </authorList>
    </citation>
    <scope>NUCLEOTIDE SEQUENCE</scope>
    <source>
        <strain evidence="9">CGMCC 1.12181</strain>
    </source>
</reference>
<dbReference type="Gene3D" id="1.20.1540.10">
    <property type="entry name" value="Rhomboid-like"/>
    <property type="match status" value="1"/>
</dbReference>